<dbReference type="InterPro" id="IPR012878">
    <property type="entry name" value="Beta-AFase-like_GH127_cat"/>
</dbReference>
<name>A0ABU1AW38_9BACT</name>
<dbReference type="InterPro" id="IPR008928">
    <property type="entry name" value="6-hairpin_glycosidase_sf"/>
</dbReference>
<feature type="domain" description="Non-reducing end beta-L-arabinofuranosidase-like GH127 catalytic" evidence="1">
    <location>
        <begin position="191"/>
        <end position="335"/>
    </location>
</feature>
<dbReference type="GO" id="GO:0016787">
    <property type="term" value="F:hydrolase activity"/>
    <property type="evidence" value="ECO:0007669"/>
    <property type="project" value="UniProtKB-KW"/>
</dbReference>
<comment type="caution">
    <text evidence="2">The sequence shown here is derived from an EMBL/GenBank/DDBJ whole genome shotgun (WGS) entry which is preliminary data.</text>
</comment>
<protein>
    <submittedName>
        <fullName evidence="2">Glycoside hydrolase family 127 protein</fullName>
    </submittedName>
</protein>
<dbReference type="SUPFAM" id="SSF48208">
    <property type="entry name" value="Six-hairpin glycosidases"/>
    <property type="match status" value="2"/>
</dbReference>
<dbReference type="Gene3D" id="1.50.10.20">
    <property type="match status" value="1"/>
</dbReference>
<organism evidence="2 3">
    <name type="scientific">Thalassobacterium maritimum</name>
    <dbReference type="NCBI Taxonomy" id="3041265"/>
    <lineage>
        <taxon>Bacteria</taxon>
        <taxon>Pseudomonadati</taxon>
        <taxon>Verrucomicrobiota</taxon>
        <taxon>Opitutia</taxon>
        <taxon>Puniceicoccales</taxon>
        <taxon>Coraliomargaritaceae</taxon>
        <taxon>Thalassobacterium</taxon>
    </lineage>
</organism>
<dbReference type="EMBL" id="JARXHW010000029">
    <property type="protein sequence ID" value="MDQ8208364.1"/>
    <property type="molecule type" value="Genomic_DNA"/>
</dbReference>
<reference evidence="2 3" key="1">
    <citation type="submission" date="2023-04" db="EMBL/GenBank/DDBJ databases">
        <title>A novel bacteria isolated from coastal sediment.</title>
        <authorList>
            <person name="Liu X.-J."/>
            <person name="Du Z.-J."/>
        </authorList>
    </citation>
    <scope>NUCLEOTIDE SEQUENCE [LARGE SCALE GENOMIC DNA]</scope>
    <source>
        <strain evidence="2 3">SDUM461003</strain>
    </source>
</reference>
<dbReference type="RefSeq" id="WP_308950911.1">
    <property type="nucleotide sequence ID" value="NZ_JARXHW010000029.1"/>
</dbReference>
<evidence type="ECO:0000313" key="3">
    <source>
        <dbReference type="Proteomes" id="UP001225316"/>
    </source>
</evidence>
<sequence>MIQNTFNPQSSEMISDLPMESPLMGASKLSGLIDRSMILRSLEGMASWLEAATRSAEGVGKCHRMAIYDRSGAVTWMYPNSNSAETISVWLDLADILQRPELKQNAIDYADTLVNDSEKGIYSGPAKDAQGLMWYWTDAGVYSSLYAMRVPAHFMRLHRETGEDRLLAACEMVGKTMVKYQLPSGIVGSGWSPENGWRESGGRVGSRFIYVISTYATLYQLTRDAAYRDAYERAVEALIVMQCEDGSFYQNYDPNTLKVSDTDSSTKCMFFAYIFNALAEAYEVFEDARLLDCAKRLGDFIVNLYYCRGALPYCIGHEILPSDRPEANMAMYECANGLLWLHSLVPDERFKDVGLRLWITGWYNQAEVVDNQGLNGAILIGADTTALKSNDGIPSNRKHLAHDPSRAAKCVLWGMCNHAFASAKLFHSTNLLHEKRVQP</sequence>
<dbReference type="Pfam" id="PF07944">
    <property type="entry name" value="Beta-AFase-like_GH127_cat"/>
    <property type="match status" value="1"/>
</dbReference>
<dbReference type="Proteomes" id="UP001225316">
    <property type="component" value="Unassembled WGS sequence"/>
</dbReference>
<evidence type="ECO:0000259" key="1">
    <source>
        <dbReference type="Pfam" id="PF07944"/>
    </source>
</evidence>
<keyword evidence="3" id="KW-1185">Reference proteome</keyword>
<accession>A0ABU1AW38</accession>
<keyword evidence="2" id="KW-0378">Hydrolase</keyword>
<evidence type="ECO:0000313" key="2">
    <source>
        <dbReference type="EMBL" id="MDQ8208364.1"/>
    </source>
</evidence>
<proteinExistence type="predicted"/>
<gene>
    <name evidence="2" type="ORF">QEH52_12640</name>
</gene>